<dbReference type="Pfam" id="PF00009">
    <property type="entry name" value="GTP_EFTU"/>
    <property type="match status" value="1"/>
</dbReference>
<dbReference type="PANTHER" id="PTHR43834">
    <property type="entry name" value="GTPASE DER"/>
    <property type="match status" value="1"/>
</dbReference>
<dbReference type="InterPro" id="IPR027417">
    <property type="entry name" value="P-loop_NTPase"/>
</dbReference>
<feature type="region of interest" description="Disordered" evidence="1">
    <location>
        <begin position="126"/>
        <end position="153"/>
    </location>
</feature>
<dbReference type="InterPro" id="IPR000795">
    <property type="entry name" value="T_Tr_GTP-bd_dom"/>
</dbReference>
<evidence type="ECO:0000256" key="1">
    <source>
        <dbReference type="SAM" id="MobiDB-lite"/>
    </source>
</evidence>
<gene>
    <name evidence="3" type="ORF">GCM10025868_44970</name>
</gene>
<dbReference type="EMBL" id="BSUZ01000001">
    <property type="protein sequence ID" value="GMA89247.1"/>
    <property type="molecule type" value="Genomic_DNA"/>
</dbReference>
<reference evidence="4" key="1">
    <citation type="journal article" date="2019" name="Int. J. Syst. Evol. Microbiol.">
        <title>The Global Catalogue of Microorganisms (GCM) 10K type strain sequencing project: providing services to taxonomists for standard genome sequencing and annotation.</title>
        <authorList>
            <consortium name="The Broad Institute Genomics Platform"/>
            <consortium name="The Broad Institute Genome Sequencing Center for Infectious Disease"/>
            <person name="Wu L."/>
            <person name="Ma J."/>
        </authorList>
    </citation>
    <scope>NUCLEOTIDE SEQUENCE [LARGE SCALE GENOMIC DNA]</scope>
    <source>
        <strain evidence="4">NBRC 108730</strain>
    </source>
</reference>
<feature type="domain" description="Tr-type G" evidence="2">
    <location>
        <begin position="15"/>
        <end position="107"/>
    </location>
</feature>
<organism evidence="3 4">
    <name type="scientific">Angustibacter aerolatus</name>
    <dbReference type="NCBI Taxonomy" id="1162965"/>
    <lineage>
        <taxon>Bacteria</taxon>
        <taxon>Bacillati</taxon>
        <taxon>Actinomycetota</taxon>
        <taxon>Actinomycetes</taxon>
        <taxon>Kineosporiales</taxon>
        <taxon>Kineosporiaceae</taxon>
    </lineage>
</organism>
<sequence length="212" mass="23453">MHQTRGADFYASLRTQTALEKAEVAVVLIDASVPITEQDVRVVQQVVDAGRALVLAYNKWDLIDDERRQVLEREIELDLAHVRWAPRVNLSARTGRHLDRLVPALDVALDSWDRRVPTGRLNAFLGEPGRRHPAPGAQRQAAAHPVRDAGRDPPAAVRDLRQRLPRGRLPAVHRASAARDVRLRGQPDLARRAGAGEALEALTRGRGGSCRV</sequence>
<keyword evidence="4" id="KW-1185">Reference proteome</keyword>
<evidence type="ECO:0000259" key="2">
    <source>
        <dbReference type="Pfam" id="PF00009"/>
    </source>
</evidence>
<name>A0ABQ6JLU9_9ACTN</name>
<dbReference type="Gene3D" id="3.40.50.300">
    <property type="entry name" value="P-loop containing nucleotide triphosphate hydrolases"/>
    <property type="match status" value="1"/>
</dbReference>
<accession>A0ABQ6JLU9</accession>
<evidence type="ECO:0000313" key="3">
    <source>
        <dbReference type="EMBL" id="GMA89247.1"/>
    </source>
</evidence>
<dbReference type="PANTHER" id="PTHR43834:SF6">
    <property type="entry name" value="GTPASE DER"/>
    <property type="match status" value="1"/>
</dbReference>
<dbReference type="SUPFAM" id="SSF52540">
    <property type="entry name" value="P-loop containing nucleoside triphosphate hydrolases"/>
    <property type="match status" value="1"/>
</dbReference>
<comment type="caution">
    <text evidence="3">The sequence shown here is derived from an EMBL/GenBank/DDBJ whole genome shotgun (WGS) entry which is preliminary data.</text>
</comment>
<protein>
    <recommendedName>
        <fullName evidence="2">Tr-type G domain-containing protein</fullName>
    </recommendedName>
</protein>
<dbReference type="Proteomes" id="UP001157017">
    <property type="component" value="Unassembled WGS sequence"/>
</dbReference>
<evidence type="ECO:0000313" key="4">
    <source>
        <dbReference type="Proteomes" id="UP001157017"/>
    </source>
</evidence>
<proteinExistence type="predicted"/>